<proteinExistence type="predicted"/>
<comment type="caution">
    <text evidence="1">The sequence shown here is derived from an EMBL/GenBank/DDBJ whole genome shotgun (WGS) entry which is preliminary data.</text>
</comment>
<reference evidence="1" key="1">
    <citation type="journal article" date="2015" name="Nature">
        <title>Complex archaea that bridge the gap between prokaryotes and eukaryotes.</title>
        <authorList>
            <person name="Spang A."/>
            <person name="Saw J.H."/>
            <person name="Jorgensen S.L."/>
            <person name="Zaremba-Niedzwiedzka K."/>
            <person name="Martijn J."/>
            <person name="Lind A.E."/>
            <person name="van Eijk R."/>
            <person name="Schleper C."/>
            <person name="Guy L."/>
            <person name="Ettema T.J."/>
        </authorList>
    </citation>
    <scope>NUCLEOTIDE SEQUENCE</scope>
</reference>
<name>A0A0F9BX72_9ZZZZ</name>
<feature type="non-terminal residue" evidence="1">
    <location>
        <position position="91"/>
    </location>
</feature>
<organism evidence="1">
    <name type="scientific">marine sediment metagenome</name>
    <dbReference type="NCBI Taxonomy" id="412755"/>
    <lineage>
        <taxon>unclassified sequences</taxon>
        <taxon>metagenomes</taxon>
        <taxon>ecological metagenomes</taxon>
    </lineage>
</organism>
<gene>
    <name evidence="1" type="ORF">LCGC14_2737190</name>
</gene>
<evidence type="ECO:0000313" key="1">
    <source>
        <dbReference type="EMBL" id="KKK89031.1"/>
    </source>
</evidence>
<dbReference type="AlphaFoldDB" id="A0A0F9BX72"/>
<protein>
    <submittedName>
        <fullName evidence="1">Uncharacterized protein</fullName>
    </submittedName>
</protein>
<accession>A0A0F9BX72</accession>
<dbReference type="EMBL" id="LAZR01049699">
    <property type="protein sequence ID" value="KKK89031.1"/>
    <property type="molecule type" value="Genomic_DNA"/>
</dbReference>
<sequence>MGDPSKSSKLATDDVRLYPYMRPSVFHKIPELKWNLIESNADKRLRLGVDAQHGAIGQTEYREEVGRIGKVPKSDEMPIIAIRREAQEIQK</sequence>